<dbReference type="EMBL" id="MU806007">
    <property type="protein sequence ID" value="KAJ3842391.1"/>
    <property type="molecule type" value="Genomic_DNA"/>
</dbReference>
<feature type="compositionally biased region" description="Basic and acidic residues" evidence="1">
    <location>
        <begin position="191"/>
        <end position="200"/>
    </location>
</feature>
<sequence>MQPVRPKLKKVLLTGFVACSTSHSSSYLSLFHISSGAPVPRSSRQAEPATASLPASSSAVPNQADRSPTSPSSSTPSGTTAGRTQANASTSPTTSNRAAASGGPSSSSSNPTPSSTGLGVPPASSSARPSSFGLGFHLGPIDYAAAGIARRVSRIFVKRMSGQSWRSTKTTRSAQSASMSTSTSAAAAGVRTEEKEKDRMTVTLVTVAESDSGSLGSAGSREDPEQEEEEDGRPVLEHVTAGEDGDQDDAARSITIPSSVNEHDSGDGEIVTPENDIRACRWGCI</sequence>
<reference evidence="2" key="1">
    <citation type="submission" date="2022-08" db="EMBL/GenBank/DDBJ databases">
        <authorList>
            <consortium name="DOE Joint Genome Institute"/>
            <person name="Min B."/>
            <person name="Riley R."/>
            <person name="Sierra-Patev S."/>
            <person name="Naranjo-Ortiz M."/>
            <person name="Looney B."/>
            <person name="Konkel Z."/>
            <person name="Slot J.C."/>
            <person name="Sakamoto Y."/>
            <person name="Steenwyk J.L."/>
            <person name="Rokas A."/>
            <person name="Carro J."/>
            <person name="Camarero S."/>
            <person name="Ferreira P."/>
            <person name="Molpeceres G."/>
            <person name="Ruiz-Duenas F.J."/>
            <person name="Serrano A."/>
            <person name="Henrissat B."/>
            <person name="Drula E."/>
            <person name="Hughes K.W."/>
            <person name="Mata J.L."/>
            <person name="Ishikawa N.K."/>
            <person name="Vargas-Isla R."/>
            <person name="Ushijima S."/>
            <person name="Smith C.A."/>
            <person name="Ahrendt S."/>
            <person name="Andreopoulos W."/>
            <person name="He G."/>
            <person name="Labutti K."/>
            <person name="Lipzen A."/>
            <person name="Ng V."/>
            <person name="Sandor L."/>
            <person name="Barry K."/>
            <person name="Martinez A.T."/>
            <person name="Xiao Y."/>
            <person name="Gibbons J.G."/>
            <person name="Terashima K."/>
            <person name="Hibbett D.S."/>
            <person name="Grigoriev I.V."/>
        </authorList>
    </citation>
    <scope>NUCLEOTIDE SEQUENCE</scope>
    <source>
        <strain evidence="2">TFB9207</strain>
    </source>
</reference>
<keyword evidence="3" id="KW-1185">Reference proteome</keyword>
<organism evidence="2 3">
    <name type="scientific">Lentinula raphanica</name>
    <dbReference type="NCBI Taxonomy" id="153919"/>
    <lineage>
        <taxon>Eukaryota</taxon>
        <taxon>Fungi</taxon>
        <taxon>Dikarya</taxon>
        <taxon>Basidiomycota</taxon>
        <taxon>Agaricomycotina</taxon>
        <taxon>Agaricomycetes</taxon>
        <taxon>Agaricomycetidae</taxon>
        <taxon>Agaricales</taxon>
        <taxon>Marasmiineae</taxon>
        <taxon>Omphalotaceae</taxon>
        <taxon>Lentinula</taxon>
    </lineage>
</organism>
<feature type="compositionally biased region" description="Low complexity" evidence="1">
    <location>
        <begin position="170"/>
        <end position="188"/>
    </location>
</feature>
<comment type="caution">
    <text evidence="2">The sequence shown here is derived from an EMBL/GenBank/DDBJ whole genome shotgun (WGS) entry which is preliminary data.</text>
</comment>
<proteinExistence type="predicted"/>
<evidence type="ECO:0000256" key="1">
    <source>
        <dbReference type="SAM" id="MobiDB-lite"/>
    </source>
</evidence>
<evidence type="ECO:0000313" key="2">
    <source>
        <dbReference type="EMBL" id="KAJ3842391.1"/>
    </source>
</evidence>
<feature type="compositionally biased region" description="Low complexity" evidence="1">
    <location>
        <begin position="46"/>
        <end position="80"/>
    </location>
</feature>
<feature type="region of interest" description="Disordered" evidence="1">
    <location>
        <begin position="36"/>
        <end position="128"/>
    </location>
</feature>
<gene>
    <name evidence="2" type="ORF">F5878DRAFT_400797</name>
</gene>
<name>A0AA38PH14_9AGAR</name>
<dbReference type="Proteomes" id="UP001163846">
    <property type="component" value="Unassembled WGS sequence"/>
</dbReference>
<protein>
    <submittedName>
        <fullName evidence="2">Uncharacterized protein</fullName>
    </submittedName>
</protein>
<accession>A0AA38PH14</accession>
<feature type="region of interest" description="Disordered" evidence="1">
    <location>
        <begin position="161"/>
        <end position="272"/>
    </location>
</feature>
<feature type="compositionally biased region" description="Polar residues" evidence="1">
    <location>
        <begin position="81"/>
        <end position="94"/>
    </location>
</feature>
<dbReference type="AlphaFoldDB" id="A0AA38PH14"/>
<feature type="compositionally biased region" description="Low complexity" evidence="1">
    <location>
        <begin position="95"/>
        <end position="128"/>
    </location>
</feature>
<evidence type="ECO:0000313" key="3">
    <source>
        <dbReference type="Proteomes" id="UP001163846"/>
    </source>
</evidence>